<organism evidence="2 3">
    <name type="scientific">Candidatus Nitronereus thalassa</name>
    <dbReference type="NCBI Taxonomy" id="3020898"/>
    <lineage>
        <taxon>Bacteria</taxon>
        <taxon>Pseudomonadati</taxon>
        <taxon>Nitrospirota</taxon>
        <taxon>Nitrospiria</taxon>
        <taxon>Nitrospirales</taxon>
        <taxon>Nitrospiraceae</taxon>
        <taxon>Candidatus Nitronereus</taxon>
    </lineage>
</organism>
<dbReference type="EMBL" id="JAQOUE010000001">
    <property type="protein sequence ID" value="MDT7042793.1"/>
    <property type="molecule type" value="Genomic_DNA"/>
</dbReference>
<sequence>MMRLEDLSALENFRIMTDGRKTQTHETSGPSQETSEEECDTEDTFAKEINKATVYPSLQYIQRE</sequence>
<dbReference type="RefSeq" id="WP_313833250.1">
    <property type="nucleotide sequence ID" value="NZ_JAQOUE010000001.1"/>
</dbReference>
<dbReference type="Proteomes" id="UP001250932">
    <property type="component" value="Unassembled WGS sequence"/>
</dbReference>
<accession>A0ABU3K929</accession>
<proteinExistence type="predicted"/>
<reference evidence="2 3" key="1">
    <citation type="journal article" date="2023" name="ISME J.">
        <title>Cultivation and genomic characterization of novel and ubiquitous marine nitrite-oxidizing bacteria from the Nitrospirales.</title>
        <authorList>
            <person name="Mueller A.J."/>
            <person name="Daebeler A."/>
            <person name="Herbold C.W."/>
            <person name="Kirkegaard R.H."/>
            <person name="Daims H."/>
        </authorList>
    </citation>
    <scope>NUCLEOTIDE SEQUENCE [LARGE SCALE GENOMIC DNA]</scope>
    <source>
        <strain evidence="2 3">EB</strain>
    </source>
</reference>
<gene>
    <name evidence="2" type="ORF">PPG34_10555</name>
</gene>
<name>A0ABU3K929_9BACT</name>
<comment type="caution">
    <text evidence="2">The sequence shown here is derived from an EMBL/GenBank/DDBJ whole genome shotgun (WGS) entry which is preliminary data.</text>
</comment>
<feature type="region of interest" description="Disordered" evidence="1">
    <location>
        <begin position="15"/>
        <end position="38"/>
    </location>
</feature>
<evidence type="ECO:0000256" key="1">
    <source>
        <dbReference type="SAM" id="MobiDB-lite"/>
    </source>
</evidence>
<evidence type="ECO:0000313" key="2">
    <source>
        <dbReference type="EMBL" id="MDT7042793.1"/>
    </source>
</evidence>
<evidence type="ECO:0000313" key="3">
    <source>
        <dbReference type="Proteomes" id="UP001250932"/>
    </source>
</evidence>
<keyword evidence="3" id="KW-1185">Reference proteome</keyword>
<protein>
    <submittedName>
        <fullName evidence="2">Uncharacterized protein</fullName>
    </submittedName>
</protein>